<evidence type="ECO:0000256" key="3">
    <source>
        <dbReference type="ARBA" id="ARBA00023125"/>
    </source>
</evidence>
<reference evidence="5 6" key="1">
    <citation type="submission" date="2019-04" db="EMBL/GenBank/DDBJ databases">
        <title>Genome sequencing of Clostridium botulinum Groups I-IV and Clostridium butyricum.</title>
        <authorList>
            <person name="Brunt J."/>
            <person name="Van Vliet A.H.M."/>
            <person name="Stringer S.C."/>
            <person name="Carter A.T."/>
            <person name="Peck M.W."/>
        </authorList>
    </citation>
    <scope>NUCLEOTIDE SEQUENCE [LARGE SCALE GENOMIC DNA]</scope>
    <source>
        <strain evidence="5 6">IFR 18/108</strain>
    </source>
</reference>
<dbReference type="InterPro" id="IPR000055">
    <property type="entry name" value="Restrct_endonuc_typeI_TRD"/>
</dbReference>
<dbReference type="GO" id="GO:0004519">
    <property type="term" value="F:endonuclease activity"/>
    <property type="evidence" value="ECO:0007669"/>
    <property type="project" value="UniProtKB-KW"/>
</dbReference>
<accession>A0A7X5P8X0</accession>
<dbReference type="RefSeq" id="WP_052263801.1">
    <property type="nucleotide sequence ID" value="NZ_SXAK01000004.1"/>
</dbReference>
<dbReference type="PANTHER" id="PTHR30408">
    <property type="entry name" value="TYPE-1 RESTRICTION ENZYME ECOKI SPECIFICITY PROTEIN"/>
    <property type="match status" value="1"/>
</dbReference>
<organism evidence="5 6">
    <name type="scientific">Clostridium sporogenes</name>
    <dbReference type="NCBI Taxonomy" id="1509"/>
    <lineage>
        <taxon>Bacteria</taxon>
        <taxon>Bacillati</taxon>
        <taxon>Bacillota</taxon>
        <taxon>Clostridia</taxon>
        <taxon>Eubacteriales</taxon>
        <taxon>Clostridiaceae</taxon>
        <taxon>Clostridium</taxon>
    </lineage>
</organism>
<feature type="domain" description="Type I restriction modification DNA specificity" evidence="4">
    <location>
        <begin position="226"/>
        <end position="386"/>
    </location>
</feature>
<feature type="domain" description="Type I restriction modification DNA specificity" evidence="4">
    <location>
        <begin position="4"/>
        <end position="187"/>
    </location>
</feature>
<keyword evidence="3" id="KW-0238">DNA-binding</keyword>
<keyword evidence="2" id="KW-0680">Restriction system</keyword>
<comment type="caution">
    <text evidence="5">The sequence shown here is derived from an EMBL/GenBank/DDBJ whole genome shotgun (WGS) entry which is preliminary data.</text>
</comment>
<protein>
    <submittedName>
        <fullName evidence="5">Restriction endonuclease subunit S</fullName>
    </submittedName>
</protein>
<dbReference type="GO" id="GO:0009307">
    <property type="term" value="P:DNA restriction-modification system"/>
    <property type="evidence" value="ECO:0007669"/>
    <property type="project" value="UniProtKB-KW"/>
</dbReference>
<dbReference type="CDD" id="cd17496">
    <property type="entry name" value="RMtype1_S_BliBORF2384P-TRD1-CR1_like"/>
    <property type="match status" value="1"/>
</dbReference>
<sequence length="418" mass="46974">MSFKEWKVVNLGDISSIKGGKRLPKGKRLVTIKTDHPYIKVKDMTEEKYISLNDSFEYVDDETYQSISRYIVNKGDVIISIVGTTGLVSIIDISLDKANLTENCVKLIDIKGAINDYIYYYLTSLQGQNEIKKGIVGSTQPKLPIYNIQKIEIPLPTIEEQNVIANILSSLDEKIETNNQINKKLEEMAQAIFKQWFVDFEFPNEDGEPYKSSGGEMIESEMGMIPKGWEIVELNNIADLTMGLSPKSSSYNLDKVGTPLLNGAADFENGVINAKKYTTEPTRLCKKNDLVFCIRATIGNITFSDKEYCLGRGVASITPKNDLFTGIIYFNLLMSMNKLIANATGSVILGLSKPDINNLKLILPDRKILEEFSKISNNSLKLKHNNEFESKKLINIRDTLLPKLMSGEIRVPLECKEN</sequence>
<dbReference type="EMBL" id="SXCS01000004">
    <property type="protein sequence ID" value="NFR61403.1"/>
    <property type="molecule type" value="Genomic_DNA"/>
</dbReference>
<dbReference type="InterPro" id="IPR052021">
    <property type="entry name" value="Type-I_RS_S_subunit"/>
</dbReference>
<dbReference type="PANTHER" id="PTHR30408:SF13">
    <property type="entry name" value="TYPE I RESTRICTION ENZYME HINDI SPECIFICITY SUBUNIT"/>
    <property type="match status" value="1"/>
</dbReference>
<dbReference type="AlphaFoldDB" id="A0A7X5P8X0"/>
<keyword evidence="5" id="KW-0540">Nuclease</keyword>
<keyword evidence="5" id="KW-0255">Endonuclease</keyword>
<dbReference type="Pfam" id="PF01420">
    <property type="entry name" value="Methylase_S"/>
    <property type="match status" value="2"/>
</dbReference>
<evidence type="ECO:0000313" key="5">
    <source>
        <dbReference type="EMBL" id="NFR61403.1"/>
    </source>
</evidence>
<evidence type="ECO:0000259" key="4">
    <source>
        <dbReference type="Pfam" id="PF01420"/>
    </source>
</evidence>
<evidence type="ECO:0000313" key="6">
    <source>
        <dbReference type="Proteomes" id="UP000486601"/>
    </source>
</evidence>
<name>A0A7X5P8X0_CLOSG</name>
<dbReference type="InterPro" id="IPR044946">
    <property type="entry name" value="Restrct_endonuc_typeI_TRD_sf"/>
</dbReference>
<dbReference type="GO" id="GO:0003677">
    <property type="term" value="F:DNA binding"/>
    <property type="evidence" value="ECO:0007669"/>
    <property type="project" value="UniProtKB-KW"/>
</dbReference>
<evidence type="ECO:0000256" key="1">
    <source>
        <dbReference type="ARBA" id="ARBA00010923"/>
    </source>
</evidence>
<evidence type="ECO:0000256" key="2">
    <source>
        <dbReference type="ARBA" id="ARBA00022747"/>
    </source>
</evidence>
<gene>
    <name evidence="5" type="ORF">FDF70_07860</name>
</gene>
<dbReference type="CDD" id="cd17256">
    <property type="entry name" value="RMtype1_S_EcoJA65PI-TRD1-CR1_like"/>
    <property type="match status" value="1"/>
</dbReference>
<dbReference type="Proteomes" id="UP000486601">
    <property type="component" value="Unassembled WGS sequence"/>
</dbReference>
<proteinExistence type="inferred from homology"/>
<comment type="similarity">
    <text evidence="1">Belongs to the type-I restriction system S methylase family.</text>
</comment>
<keyword evidence="5" id="KW-0378">Hydrolase</keyword>
<dbReference type="SUPFAM" id="SSF116734">
    <property type="entry name" value="DNA methylase specificity domain"/>
    <property type="match status" value="2"/>
</dbReference>
<dbReference type="Gene3D" id="3.90.220.20">
    <property type="entry name" value="DNA methylase specificity domains"/>
    <property type="match status" value="2"/>
</dbReference>